<organism evidence="2 3">
    <name type="scientific">Fibrella forsythiae</name>
    <dbReference type="NCBI Taxonomy" id="2817061"/>
    <lineage>
        <taxon>Bacteria</taxon>
        <taxon>Pseudomonadati</taxon>
        <taxon>Bacteroidota</taxon>
        <taxon>Cytophagia</taxon>
        <taxon>Cytophagales</taxon>
        <taxon>Spirosomataceae</taxon>
        <taxon>Fibrella</taxon>
    </lineage>
</organism>
<dbReference type="Proteomes" id="UP000664628">
    <property type="component" value="Unassembled WGS sequence"/>
</dbReference>
<dbReference type="EMBL" id="JAFMYW010000006">
    <property type="protein sequence ID" value="MBO0950639.1"/>
    <property type="molecule type" value="Genomic_DNA"/>
</dbReference>
<evidence type="ECO:0000256" key="1">
    <source>
        <dbReference type="SAM" id="SignalP"/>
    </source>
</evidence>
<reference evidence="2 3" key="1">
    <citation type="submission" date="2021-03" db="EMBL/GenBank/DDBJ databases">
        <title>Fibrella sp. HMF5405 genome sequencing and assembly.</title>
        <authorList>
            <person name="Kang H."/>
            <person name="Kim H."/>
            <person name="Bae S."/>
            <person name="Joh K."/>
        </authorList>
    </citation>
    <scope>NUCLEOTIDE SEQUENCE [LARGE SCALE GENOMIC DNA]</scope>
    <source>
        <strain evidence="2 3">HMF5405</strain>
    </source>
</reference>
<name>A0ABS3JN62_9BACT</name>
<comment type="caution">
    <text evidence="2">The sequence shown here is derived from an EMBL/GenBank/DDBJ whole genome shotgun (WGS) entry which is preliminary data.</text>
</comment>
<evidence type="ECO:0008006" key="4">
    <source>
        <dbReference type="Google" id="ProtNLM"/>
    </source>
</evidence>
<evidence type="ECO:0000313" key="3">
    <source>
        <dbReference type="Proteomes" id="UP000664628"/>
    </source>
</evidence>
<keyword evidence="1" id="KW-0732">Signal</keyword>
<accession>A0ABS3JN62</accession>
<protein>
    <recommendedName>
        <fullName evidence="4">Outer membrane protein beta-barrel domain-containing protein</fullName>
    </recommendedName>
</protein>
<feature type="chain" id="PRO_5045127536" description="Outer membrane protein beta-barrel domain-containing protein" evidence="1">
    <location>
        <begin position="25"/>
        <end position="265"/>
    </location>
</feature>
<sequence length="265" mass="28831">MKSIYTLVFGTLTGFLLLAMPAWAQSPDGSDEDNFHTVTTFGITTNTNAGLLGGFVFRQSKRLDDELFGKTQYRYISVEVVNVKHPREYAAGSNNFGGSFLLGKENYLFVIRPQYGREISLFRRNTDEGISVNAIFAAGPSLGIIKPYYVEVSSGNTTRQIPYSQAIASPATGGRAEFIVGSGGFFQGLGESKLTVGLHAKAALSFELSAFRSNTTGLEIGFLSEIYPSRIVIVPNTNTALGDRSLGNRNFFTSGYVTLFFGTKK</sequence>
<dbReference type="RefSeq" id="WP_207330598.1">
    <property type="nucleotide sequence ID" value="NZ_JAFMYW010000006.1"/>
</dbReference>
<proteinExistence type="predicted"/>
<keyword evidence="3" id="KW-1185">Reference proteome</keyword>
<feature type="signal peptide" evidence="1">
    <location>
        <begin position="1"/>
        <end position="24"/>
    </location>
</feature>
<evidence type="ECO:0000313" key="2">
    <source>
        <dbReference type="EMBL" id="MBO0950639.1"/>
    </source>
</evidence>
<gene>
    <name evidence="2" type="ORF">J2I46_18740</name>
</gene>